<sequence length="315" mass="35611">MEGQKQMSFTFEIDNFSDKEASIFSPKFSSGGCQWVVKVYPKGKVIDDHLSLFLCVANPETLRLGWKRRASYSFFLVNQSGKELFKLNGWGIAKAMPLKKLQEKGFLEKNKLIVKVEVKVVEVVDQGGVTGNETLDVKGFQVPYSQTLNKPPRNISETELSNARSELFGLTEAGFKLDWLKTKFDAISLARKKTNAADGFRVQELEELIKNLKDEVFMLEPKGELDKEFGKYDAKLLSQISAKVLLLEQTVSDFKDELSDLKDELNKEKDKSDTCAAKVLSLEQMVLNLTAELNKEKSVVCSWEVLDYADAHNEK</sequence>
<dbReference type="EMBL" id="CACVBM020001085">
    <property type="protein sequence ID" value="CAA7029598.1"/>
    <property type="molecule type" value="Genomic_DNA"/>
</dbReference>
<name>A0A6D2IKR4_9BRAS</name>
<evidence type="ECO:0000313" key="5">
    <source>
        <dbReference type="Proteomes" id="UP000467841"/>
    </source>
</evidence>
<dbReference type="InterPro" id="IPR008974">
    <property type="entry name" value="TRAF-like"/>
</dbReference>
<evidence type="ECO:0000256" key="1">
    <source>
        <dbReference type="ARBA" id="ARBA00023054"/>
    </source>
</evidence>
<dbReference type="InterPro" id="IPR002083">
    <property type="entry name" value="MATH/TRAF_dom"/>
</dbReference>
<protein>
    <recommendedName>
        <fullName evidence="3">MATH domain-containing protein</fullName>
    </recommendedName>
</protein>
<dbReference type="Pfam" id="PF22486">
    <property type="entry name" value="MATH_2"/>
    <property type="match status" value="1"/>
</dbReference>
<proteinExistence type="predicted"/>
<dbReference type="CDD" id="cd00121">
    <property type="entry name" value="MATH"/>
    <property type="match status" value="1"/>
</dbReference>
<dbReference type="Gene3D" id="2.60.210.10">
    <property type="entry name" value="Apoptosis, Tumor Necrosis Factor Receptor Associated Protein 2, Chain A"/>
    <property type="match status" value="1"/>
</dbReference>
<dbReference type="OrthoDB" id="507001at2759"/>
<evidence type="ECO:0000256" key="2">
    <source>
        <dbReference type="SAM" id="Coils"/>
    </source>
</evidence>
<accession>A0A6D2IKR4</accession>
<keyword evidence="1 2" id="KW-0175">Coiled coil</keyword>
<gene>
    <name evidence="4" type="ORF">MERR_LOCUS16833</name>
</gene>
<feature type="domain" description="MATH" evidence="3">
    <location>
        <begin position="6"/>
        <end position="118"/>
    </location>
</feature>
<dbReference type="Proteomes" id="UP000467841">
    <property type="component" value="Unassembled WGS sequence"/>
</dbReference>
<evidence type="ECO:0000259" key="3">
    <source>
        <dbReference type="PROSITE" id="PS50144"/>
    </source>
</evidence>
<reference evidence="4" key="1">
    <citation type="submission" date="2020-01" db="EMBL/GenBank/DDBJ databases">
        <authorList>
            <person name="Mishra B."/>
        </authorList>
    </citation>
    <scope>NUCLEOTIDE SEQUENCE [LARGE SCALE GENOMIC DNA]</scope>
</reference>
<keyword evidence="5" id="KW-1185">Reference proteome</keyword>
<dbReference type="PANTHER" id="PTHR46236:SF19">
    <property type="entry name" value="MATH DOMAIN-CONTAINING PROTEIN"/>
    <property type="match status" value="1"/>
</dbReference>
<evidence type="ECO:0000313" key="4">
    <source>
        <dbReference type="EMBL" id="CAA7029598.1"/>
    </source>
</evidence>
<dbReference type="SUPFAM" id="SSF49599">
    <property type="entry name" value="TRAF domain-like"/>
    <property type="match status" value="1"/>
</dbReference>
<feature type="coiled-coil region" evidence="2">
    <location>
        <begin position="244"/>
        <end position="271"/>
    </location>
</feature>
<dbReference type="SMART" id="SM00061">
    <property type="entry name" value="MATH"/>
    <property type="match status" value="1"/>
</dbReference>
<organism evidence="4 5">
    <name type="scientific">Microthlaspi erraticum</name>
    <dbReference type="NCBI Taxonomy" id="1685480"/>
    <lineage>
        <taxon>Eukaryota</taxon>
        <taxon>Viridiplantae</taxon>
        <taxon>Streptophyta</taxon>
        <taxon>Embryophyta</taxon>
        <taxon>Tracheophyta</taxon>
        <taxon>Spermatophyta</taxon>
        <taxon>Magnoliopsida</taxon>
        <taxon>eudicotyledons</taxon>
        <taxon>Gunneridae</taxon>
        <taxon>Pentapetalae</taxon>
        <taxon>rosids</taxon>
        <taxon>malvids</taxon>
        <taxon>Brassicales</taxon>
        <taxon>Brassicaceae</taxon>
        <taxon>Coluteocarpeae</taxon>
        <taxon>Microthlaspi</taxon>
    </lineage>
</organism>
<dbReference type="PANTHER" id="PTHR46236">
    <property type="entry name" value="TRAF-LIKE SUPERFAMILY PROTEIN"/>
    <property type="match status" value="1"/>
</dbReference>
<dbReference type="PROSITE" id="PS50144">
    <property type="entry name" value="MATH"/>
    <property type="match status" value="1"/>
</dbReference>
<dbReference type="AlphaFoldDB" id="A0A6D2IKR4"/>
<comment type="caution">
    <text evidence="4">The sequence shown here is derived from an EMBL/GenBank/DDBJ whole genome shotgun (WGS) entry which is preliminary data.</text>
</comment>
<dbReference type="InterPro" id="IPR050804">
    <property type="entry name" value="MCC"/>
</dbReference>